<name>A0A8T4KYI6_9ARCH</name>
<reference evidence="1" key="2">
    <citation type="submission" date="2021-05" db="EMBL/GenBank/DDBJ databases">
        <title>Protein family content uncovers lineage relationships and bacterial pathway maintenance mechanisms in DPANN archaea.</title>
        <authorList>
            <person name="Castelle C.J."/>
            <person name="Meheust R."/>
            <person name="Jaffe A.L."/>
            <person name="Seitz K."/>
            <person name="Gong X."/>
            <person name="Baker B.J."/>
            <person name="Banfield J.F."/>
        </authorList>
    </citation>
    <scope>NUCLEOTIDE SEQUENCE</scope>
    <source>
        <strain evidence="1">RIFCSPLOWO2_01_FULL_43_13</strain>
    </source>
</reference>
<evidence type="ECO:0000313" key="2">
    <source>
        <dbReference type="Proteomes" id="UP000680185"/>
    </source>
</evidence>
<reference evidence="1" key="1">
    <citation type="submission" date="2021-03" db="EMBL/GenBank/DDBJ databases">
        <authorList>
            <person name="Jaffe A."/>
        </authorList>
    </citation>
    <scope>NUCLEOTIDE SEQUENCE</scope>
    <source>
        <strain evidence="1">RIFCSPLOWO2_01_FULL_43_13</strain>
    </source>
</reference>
<sequence length="192" mass="22347">MSYAAKRQALVARLFEKSRKEYEQHKRTGERPKAKRTSVGKLLTNLEILERDPVPELRVLTSRQRGGAPFGDAVMNDPLGSRLVKFAIEKKLTPQYYLKSEEFLAKSRKRWAAEKESFKGFLKSVSDSRMRKSLEKASEKEWFKHFLYAVMVAEERSAAKSALIEMSVRNLGRQEYLEWARKFGLSEKRLKL</sequence>
<comment type="caution">
    <text evidence="1">The sequence shown here is derived from an EMBL/GenBank/DDBJ whole genome shotgun (WGS) entry which is preliminary data.</text>
</comment>
<dbReference type="AlphaFoldDB" id="A0A8T4KYI6"/>
<evidence type="ECO:0000313" key="1">
    <source>
        <dbReference type="EMBL" id="MBS3058692.1"/>
    </source>
</evidence>
<protein>
    <submittedName>
        <fullName evidence="1">Uncharacterized protein</fullName>
    </submittedName>
</protein>
<proteinExistence type="predicted"/>
<accession>A0A8T4KYI6</accession>
<organism evidence="1 2">
    <name type="scientific">Candidatus Iainarchaeum sp</name>
    <dbReference type="NCBI Taxonomy" id="3101447"/>
    <lineage>
        <taxon>Archaea</taxon>
        <taxon>Candidatus Iainarchaeota</taxon>
        <taxon>Candidatus Iainarchaeia</taxon>
        <taxon>Candidatus Iainarchaeales</taxon>
        <taxon>Candidatus Iainarchaeaceae</taxon>
        <taxon>Candidatus Iainarchaeum</taxon>
    </lineage>
</organism>
<dbReference type="Proteomes" id="UP000680185">
    <property type="component" value="Unassembled WGS sequence"/>
</dbReference>
<gene>
    <name evidence="1" type="ORF">J4478_04820</name>
</gene>
<dbReference type="EMBL" id="JAGVWB010000032">
    <property type="protein sequence ID" value="MBS3058692.1"/>
    <property type="molecule type" value="Genomic_DNA"/>
</dbReference>